<evidence type="ECO:0000256" key="2">
    <source>
        <dbReference type="ARBA" id="ARBA00022448"/>
    </source>
</evidence>
<gene>
    <name evidence="7" type="ORF">P7K49_006723</name>
</gene>
<sequence>MAKTQKVVEYFQDKSSDSPKHNKVKLLFEQGKESLESELCSLMTRHNKVVSLVRTLDLICGDDDLEVQEVMSLEHLPKSVLQDICSSQLDHSIKALEKYFWKNSSFSGIPYSPSIPNKRKNTPTKKPVKWPGTIHKTIHGANKDGIMLTSKVILFLQQLWTSKRCSGSLQVNLLSKSKVYEDPALSTIFLHNNYSYILKSLKSELLQLVAVTQETAEHSHWEHIEQ</sequence>
<name>A0ABQ9W372_SAGOE</name>
<dbReference type="InterPro" id="IPR004140">
    <property type="entry name" value="Exo70"/>
</dbReference>
<dbReference type="PANTHER" id="PTHR12542">
    <property type="entry name" value="EXOCYST COMPLEX PROTEIN EXO70"/>
    <property type="match status" value="1"/>
</dbReference>
<evidence type="ECO:0000256" key="4">
    <source>
        <dbReference type="ARBA" id="ARBA00026169"/>
    </source>
</evidence>
<evidence type="ECO:0000256" key="5">
    <source>
        <dbReference type="RuleBase" id="RU365026"/>
    </source>
</evidence>
<dbReference type="Proteomes" id="UP001266305">
    <property type="component" value="Unassembled WGS sequence"/>
</dbReference>
<dbReference type="Pfam" id="PF03081">
    <property type="entry name" value="Exo70_C"/>
    <property type="match status" value="1"/>
</dbReference>
<reference evidence="7 8" key="1">
    <citation type="submission" date="2023-05" db="EMBL/GenBank/DDBJ databases">
        <title>B98-5 Cell Line De Novo Hybrid Assembly: An Optical Mapping Approach.</title>
        <authorList>
            <person name="Kananen K."/>
            <person name="Auerbach J.A."/>
            <person name="Kautto E."/>
            <person name="Blachly J.S."/>
        </authorList>
    </citation>
    <scope>NUCLEOTIDE SEQUENCE [LARGE SCALE GENOMIC DNA]</scope>
    <source>
        <strain evidence="7">B95-8</strain>
        <tissue evidence="7">Cell line</tissue>
    </source>
</reference>
<evidence type="ECO:0000256" key="1">
    <source>
        <dbReference type="ARBA" id="ARBA00006756"/>
    </source>
</evidence>
<dbReference type="EMBL" id="JASSZA010000003">
    <property type="protein sequence ID" value="KAK2116097.1"/>
    <property type="molecule type" value="Genomic_DNA"/>
</dbReference>
<keyword evidence="5" id="KW-0653">Protein transport</keyword>
<dbReference type="InterPro" id="IPR016159">
    <property type="entry name" value="Cullin_repeat-like_dom_sf"/>
</dbReference>
<dbReference type="Gene3D" id="1.20.1280.170">
    <property type="entry name" value="Exocyst complex component Exo70"/>
    <property type="match status" value="2"/>
</dbReference>
<keyword evidence="8" id="KW-1185">Reference proteome</keyword>
<comment type="similarity">
    <text evidence="1 5">Belongs to the EXO70 family.</text>
</comment>
<comment type="caution">
    <text evidence="7">The sequence shown here is derived from an EMBL/GenBank/DDBJ whole genome shotgun (WGS) entry which is preliminary data.</text>
</comment>
<comment type="function">
    <text evidence="5">Component of the exocyst complex involved in the docking of exocytic vesicles with fusion sites on the plasma membrane.</text>
</comment>
<dbReference type="InterPro" id="IPR046364">
    <property type="entry name" value="Exo70_C"/>
</dbReference>
<keyword evidence="2 5" id="KW-0813">Transport</keyword>
<protein>
    <recommendedName>
        <fullName evidence="4 5">Exocyst complex component 7</fullName>
    </recommendedName>
    <alternativeName>
        <fullName evidence="5">Exocyst complex component Exo70</fullName>
    </alternativeName>
</protein>
<proteinExistence type="inferred from homology"/>
<accession>A0ABQ9W372</accession>
<keyword evidence="3 5" id="KW-0268">Exocytosis</keyword>
<evidence type="ECO:0000313" key="8">
    <source>
        <dbReference type="Proteomes" id="UP001266305"/>
    </source>
</evidence>
<organism evidence="7 8">
    <name type="scientific">Saguinus oedipus</name>
    <name type="common">Cotton-top tamarin</name>
    <name type="synonym">Oedipomidas oedipus</name>
    <dbReference type="NCBI Taxonomy" id="9490"/>
    <lineage>
        <taxon>Eukaryota</taxon>
        <taxon>Metazoa</taxon>
        <taxon>Chordata</taxon>
        <taxon>Craniata</taxon>
        <taxon>Vertebrata</taxon>
        <taxon>Euteleostomi</taxon>
        <taxon>Mammalia</taxon>
        <taxon>Eutheria</taxon>
        <taxon>Euarchontoglires</taxon>
        <taxon>Primates</taxon>
        <taxon>Haplorrhini</taxon>
        <taxon>Platyrrhini</taxon>
        <taxon>Cebidae</taxon>
        <taxon>Callitrichinae</taxon>
        <taxon>Saguinus</taxon>
    </lineage>
</organism>
<evidence type="ECO:0000256" key="3">
    <source>
        <dbReference type="ARBA" id="ARBA00022483"/>
    </source>
</evidence>
<evidence type="ECO:0000259" key="6">
    <source>
        <dbReference type="Pfam" id="PF03081"/>
    </source>
</evidence>
<feature type="domain" description="Exocyst complex subunit Exo70 C-terminal" evidence="6">
    <location>
        <begin position="166"/>
        <end position="210"/>
    </location>
</feature>
<dbReference type="PANTHER" id="PTHR12542:SF41">
    <property type="entry name" value="EXOCYST COMPLEX COMPONENT 7"/>
    <property type="match status" value="1"/>
</dbReference>
<evidence type="ECO:0000313" key="7">
    <source>
        <dbReference type="EMBL" id="KAK2116097.1"/>
    </source>
</evidence>
<dbReference type="SUPFAM" id="SSF74788">
    <property type="entry name" value="Cullin repeat-like"/>
    <property type="match status" value="1"/>
</dbReference>